<dbReference type="SUPFAM" id="SSF53474">
    <property type="entry name" value="alpha/beta-Hydrolases"/>
    <property type="match status" value="1"/>
</dbReference>
<organism evidence="4 5">
    <name type="scientific">Streptomyces polyasparticus</name>
    <dbReference type="NCBI Taxonomy" id="2767826"/>
    <lineage>
        <taxon>Bacteria</taxon>
        <taxon>Bacillati</taxon>
        <taxon>Actinomycetota</taxon>
        <taxon>Actinomycetes</taxon>
        <taxon>Kitasatosporales</taxon>
        <taxon>Streptomycetaceae</taxon>
        <taxon>Streptomyces</taxon>
    </lineage>
</organism>
<sequence length="342" mass="35327">MSTEADPLSVPGQDRLTPEARALADLITAVFPDIGGAVTDAAEARGILAAHPRPPWDPPAVGSVEDRTIPGPQGAPEIPVRVYLPDPVEAPGPRPTVVFFHGGGFVVCDLDTHDGTARGICRGAGAAVVSVDYRLAPEHPFPAAVDDAYAALLWAAAHVAELGGDPDALVVAGDSAGGNLSAVTAQTARDRGGPALALQVLVYPVVDMSRAWPSHETNGTGYFLTRSHMRWFEEQYIGAVAPADRTDPRISPLRGDLADLPPAHIVTAGCDPLCDEGLAYAEALRTAGVAVTEGHFPQAFHGFFGFGEVLDDARTALAGVVTAIASTVKDRKNSGDDGGGAG</sequence>
<evidence type="ECO:0000259" key="3">
    <source>
        <dbReference type="Pfam" id="PF07859"/>
    </source>
</evidence>
<evidence type="ECO:0000313" key="5">
    <source>
        <dbReference type="Proteomes" id="UP000642284"/>
    </source>
</evidence>
<evidence type="ECO:0000313" key="4">
    <source>
        <dbReference type="EMBL" id="MBC9716033.1"/>
    </source>
</evidence>
<proteinExistence type="inferred from homology"/>
<comment type="similarity">
    <text evidence="1">Belongs to the 'GDXG' lipolytic enzyme family.</text>
</comment>
<protein>
    <submittedName>
        <fullName evidence="4">Alpha/beta hydrolase</fullName>
    </submittedName>
</protein>
<keyword evidence="2 4" id="KW-0378">Hydrolase</keyword>
<dbReference type="InterPro" id="IPR013094">
    <property type="entry name" value="AB_hydrolase_3"/>
</dbReference>
<name>A0ABR7SNV5_9ACTN</name>
<dbReference type="InterPro" id="IPR050300">
    <property type="entry name" value="GDXG_lipolytic_enzyme"/>
</dbReference>
<dbReference type="PANTHER" id="PTHR48081:SF8">
    <property type="entry name" value="ALPHA_BETA HYDROLASE FOLD-3 DOMAIN-CONTAINING PROTEIN-RELATED"/>
    <property type="match status" value="1"/>
</dbReference>
<accession>A0ABR7SNV5</accession>
<dbReference type="InterPro" id="IPR029058">
    <property type="entry name" value="AB_hydrolase_fold"/>
</dbReference>
<dbReference type="RefSeq" id="WP_187816452.1">
    <property type="nucleotide sequence ID" value="NZ_JACTVJ010000012.1"/>
</dbReference>
<comment type="caution">
    <text evidence="4">The sequence shown here is derived from an EMBL/GenBank/DDBJ whole genome shotgun (WGS) entry which is preliminary data.</text>
</comment>
<dbReference type="InterPro" id="IPR002168">
    <property type="entry name" value="Lipase_GDXG_HIS_AS"/>
</dbReference>
<feature type="domain" description="Alpha/beta hydrolase fold-3" evidence="3">
    <location>
        <begin position="97"/>
        <end position="304"/>
    </location>
</feature>
<dbReference type="GO" id="GO:0016787">
    <property type="term" value="F:hydrolase activity"/>
    <property type="evidence" value="ECO:0007669"/>
    <property type="project" value="UniProtKB-KW"/>
</dbReference>
<gene>
    <name evidence="4" type="ORF">H9Y04_26170</name>
</gene>
<dbReference type="PROSITE" id="PS01173">
    <property type="entry name" value="LIPASE_GDXG_HIS"/>
    <property type="match status" value="1"/>
</dbReference>
<dbReference type="EMBL" id="JACTVJ010000012">
    <property type="protein sequence ID" value="MBC9716033.1"/>
    <property type="molecule type" value="Genomic_DNA"/>
</dbReference>
<evidence type="ECO:0000256" key="1">
    <source>
        <dbReference type="ARBA" id="ARBA00010515"/>
    </source>
</evidence>
<reference evidence="4 5" key="1">
    <citation type="submission" date="2020-08" db="EMBL/GenBank/DDBJ databases">
        <title>Genemic of Streptomyces polyaspartic.</title>
        <authorList>
            <person name="Liu W."/>
        </authorList>
    </citation>
    <scope>NUCLEOTIDE SEQUENCE [LARGE SCALE GENOMIC DNA]</scope>
    <source>
        <strain evidence="4 5">TRM66268-LWL</strain>
    </source>
</reference>
<dbReference type="PANTHER" id="PTHR48081">
    <property type="entry name" value="AB HYDROLASE SUPERFAMILY PROTEIN C4A8.06C"/>
    <property type="match status" value="1"/>
</dbReference>
<dbReference type="Proteomes" id="UP000642284">
    <property type="component" value="Unassembled WGS sequence"/>
</dbReference>
<evidence type="ECO:0000256" key="2">
    <source>
        <dbReference type="ARBA" id="ARBA00022801"/>
    </source>
</evidence>
<dbReference type="Pfam" id="PF07859">
    <property type="entry name" value="Abhydrolase_3"/>
    <property type="match status" value="1"/>
</dbReference>
<keyword evidence="5" id="KW-1185">Reference proteome</keyword>
<dbReference type="Gene3D" id="3.40.50.1820">
    <property type="entry name" value="alpha/beta hydrolase"/>
    <property type="match status" value="1"/>
</dbReference>